<keyword evidence="1" id="KW-0812">Transmembrane</keyword>
<evidence type="ECO:0000313" key="3">
    <source>
        <dbReference type="Proteomes" id="UP001604277"/>
    </source>
</evidence>
<evidence type="ECO:0000313" key="2">
    <source>
        <dbReference type="EMBL" id="KAL2548700.1"/>
    </source>
</evidence>
<dbReference type="Proteomes" id="UP001604277">
    <property type="component" value="Unassembled WGS sequence"/>
</dbReference>
<dbReference type="EMBL" id="JBFOLJ010000003">
    <property type="protein sequence ID" value="KAL2548700.1"/>
    <property type="molecule type" value="Genomic_DNA"/>
</dbReference>
<comment type="caution">
    <text evidence="2">The sequence shown here is derived from an EMBL/GenBank/DDBJ whole genome shotgun (WGS) entry which is preliminary data.</text>
</comment>
<proteinExistence type="predicted"/>
<keyword evidence="1" id="KW-0472">Membrane</keyword>
<dbReference type="AlphaFoldDB" id="A0ABD1WG88"/>
<feature type="transmembrane region" description="Helical" evidence="1">
    <location>
        <begin position="93"/>
        <end position="111"/>
    </location>
</feature>
<keyword evidence="1" id="KW-1133">Transmembrane helix</keyword>
<reference evidence="3" key="1">
    <citation type="submission" date="2024-07" db="EMBL/GenBank/DDBJ databases">
        <title>Two chromosome-level genome assemblies of Korean endemic species Abeliophyllum distichum and Forsythia ovata (Oleaceae).</title>
        <authorList>
            <person name="Jang H."/>
        </authorList>
    </citation>
    <scope>NUCLEOTIDE SEQUENCE [LARGE SCALE GENOMIC DNA]</scope>
</reference>
<keyword evidence="3" id="KW-1185">Reference proteome</keyword>
<feature type="transmembrane region" description="Helical" evidence="1">
    <location>
        <begin position="48"/>
        <end position="73"/>
    </location>
</feature>
<evidence type="ECO:0000256" key="1">
    <source>
        <dbReference type="SAM" id="Phobius"/>
    </source>
</evidence>
<gene>
    <name evidence="2" type="ORF">Fot_10230</name>
</gene>
<organism evidence="2 3">
    <name type="scientific">Forsythia ovata</name>
    <dbReference type="NCBI Taxonomy" id="205694"/>
    <lineage>
        <taxon>Eukaryota</taxon>
        <taxon>Viridiplantae</taxon>
        <taxon>Streptophyta</taxon>
        <taxon>Embryophyta</taxon>
        <taxon>Tracheophyta</taxon>
        <taxon>Spermatophyta</taxon>
        <taxon>Magnoliopsida</taxon>
        <taxon>eudicotyledons</taxon>
        <taxon>Gunneridae</taxon>
        <taxon>Pentapetalae</taxon>
        <taxon>asterids</taxon>
        <taxon>lamiids</taxon>
        <taxon>Lamiales</taxon>
        <taxon>Oleaceae</taxon>
        <taxon>Forsythieae</taxon>
        <taxon>Forsythia</taxon>
    </lineage>
</organism>
<protein>
    <submittedName>
        <fullName evidence="2">Uncharacterized protein</fullName>
    </submittedName>
</protein>
<name>A0ABD1WG88_9LAMI</name>
<sequence>MGLLEDQVGSVRRVAQIRCDLHGRGTWLTGGVDQPELRGGRSHRSGGFLWWFLSFVPWWIFSSGFLVLCHGGLEETAKRRRDGGKRRRSQRRLLLAGNVGLAPLLAMGVVVA</sequence>
<accession>A0ABD1WG88</accession>